<dbReference type="AlphaFoldDB" id="A0A7V8N2P4"/>
<dbReference type="InterPro" id="IPR003593">
    <property type="entry name" value="AAA+_ATPase"/>
</dbReference>
<evidence type="ECO:0000256" key="1">
    <source>
        <dbReference type="ARBA" id="ARBA00005417"/>
    </source>
</evidence>
<dbReference type="SMART" id="SM00382">
    <property type="entry name" value="AAA"/>
    <property type="match status" value="1"/>
</dbReference>
<name>A0A7V8N2P4_9LACT</name>
<keyword evidence="3" id="KW-0547">Nucleotide-binding</keyword>
<proteinExistence type="inferred from homology"/>
<dbReference type="InterPro" id="IPR027417">
    <property type="entry name" value="P-loop_NTPase"/>
</dbReference>
<comment type="similarity">
    <text evidence="1">Belongs to the ABC transporter superfamily.</text>
</comment>
<reference evidence="6 7" key="1">
    <citation type="submission" date="2020-07" db="EMBL/GenBank/DDBJ databases">
        <authorList>
            <person name="Hilgarth M."/>
            <person name="Werum V."/>
            <person name="Vogel R.F."/>
        </authorList>
    </citation>
    <scope>NUCLEOTIDE SEQUENCE [LARGE SCALE GENOMIC DNA]</scope>
    <source>
        <strain evidence="6 7">DSM 28961</strain>
    </source>
</reference>
<evidence type="ECO:0000259" key="5">
    <source>
        <dbReference type="SMART" id="SM00382"/>
    </source>
</evidence>
<dbReference type="SUPFAM" id="SSF52540">
    <property type="entry name" value="P-loop containing nucleoside triphosphate hydrolases"/>
    <property type="match status" value="2"/>
</dbReference>
<keyword evidence="4 6" id="KW-0067">ATP-binding</keyword>
<evidence type="ECO:0000256" key="3">
    <source>
        <dbReference type="ARBA" id="ARBA00022741"/>
    </source>
</evidence>
<evidence type="ECO:0000256" key="4">
    <source>
        <dbReference type="ARBA" id="ARBA00022840"/>
    </source>
</evidence>
<gene>
    <name evidence="6" type="ORF">HZR21_11035</name>
</gene>
<dbReference type="InterPro" id="IPR050095">
    <property type="entry name" value="ECF_ABC_transporter_ATP-bd"/>
</dbReference>
<dbReference type="GO" id="GO:0005524">
    <property type="term" value="F:ATP binding"/>
    <property type="evidence" value="ECO:0007669"/>
    <property type="project" value="UniProtKB-KW"/>
</dbReference>
<evidence type="ECO:0000256" key="2">
    <source>
        <dbReference type="ARBA" id="ARBA00022448"/>
    </source>
</evidence>
<protein>
    <submittedName>
        <fullName evidence="6">ATP-binding cassette domain-containing protein</fullName>
    </submittedName>
</protein>
<keyword evidence="7" id="KW-1185">Reference proteome</keyword>
<dbReference type="Pfam" id="PF00005">
    <property type="entry name" value="ABC_tran"/>
    <property type="match status" value="1"/>
</dbReference>
<dbReference type="RefSeq" id="WP_180747658.1">
    <property type="nucleotide sequence ID" value="NZ_CBCRWQ010000044.1"/>
</dbReference>
<dbReference type="GeneID" id="303196047"/>
<feature type="domain" description="AAA+ ATPase" evidence="5">
    <location>
        <begin position="19"/>
        <end position="166"/>
    </location>
</feature>
<dbReference type="GO" id="GO:0043190">
    <property type="term" value="C:ATP-binding cassette (ABC) transporter complex"/>
    <property type="evidence" value="ECO:0007669"/>
    <property type="project" value="TreeGrafter"/>
</dbReference>
<dbReference type="PANTHER" id="PTHR43553">
    <property type="entry name" value="HEAVY METAL TRANSPORTER"/>
    <property type="match status" value="1"/>
</dbReference>
<dbReference type="EMBL" id="JACBNY010000041">
    <property type="protein sequence ID" value="MBA0017613.1"/>
    <property type="molecule type" value="Genomic_DNA"/>
</dbReference>
<dbReference type="Gene3D" id="3.40.50.300">
    <property type="entry name" value="P-loop containing nucleotide triphosphate hydrolases"/>
    <property type="match status" value="2"/>
</dbReference>
<dbReference type="InterPro" id="IPR003439">
    <property type="entry name" value="ABC_transporter-like_ATP-bd"/>
</dbReference>
<accession>A0A7V8N2P4</accession>
<evidence type="ECO:0000313" key="6">
    <source>
        <dbReference type="EMBL" id="MBA0017613.1"/>
    </source>
</evidence>
<dbReference type="Proteomes" id="UP000530186">
    <property type="component" value="Unassembled WGS sequence"/>
</dbReference>
<dbReference type="GO" id="GO:0042626">
    <property type="term" value="F:ATPase-coupled transmembrane transporter activity"/>
    <property type="evidence" value="ECO:0007669"/>
    <property type="project" value="TreeGrafter"/>
</dbReference>
<dbReference type="GO" id="GO:0016887">
    <property type="term" value="F:ATP hydrolysis activity"/>
    <property type="evidence" value="ECO:0007669"/>
    <property type="project" value="InterPro"/>
</dbReference>
<evidence type="ECO:0000313" key="7">
    <source>
        <dbReference type="Proteomes" id="UP000530186"/>
    </source>
</evidence>
<organism evidence="6 7">
    <name type="scientific">Pseudolactococcus laudensis</name>
    <dbReference type="NCBI Taxonomy" id="1494461"/>
    <lineage>
        <taxon>Bacteria</taxon>
        <taxon>Bacillati</taxon>
        <taxon>Bacillota</taxon>
        <taxon>Bacilli</taxon>
        <taxon>Lactobacillales</taxon>
        <taxon>Streptococcaceae</taxon>
        <taxon>Pseudolactococcus</taxon>
    </lineage>
</organism>
<keyword evidence="2" id="KW-0813">Transport</keyword>
<sequence length="354" mass="39822">MNTKNTLKTPVDEPIVIQTGDKILITGALGSGKTSLLKEIAATFPKHQFDILFQTLDDNFIPGTVAENLAFTLENNAIPFREMKLSVLACAKDYHLTDELKTDISELSTYKKQVLAMAQILIHPTDILVLDEPLFLPEEFDGTLVVAGDFEPDFFDCVIDLSERTPPQPIPELELKRQINPNKAILSVTELVDKMSFAVYEGEKVAITAPAELPIADMLAGFRPTSGEIDFYYEDVTYQSLDKRGRKIGYIMANPDDMIFVKRVSDAKISDELLALCQLTTLKNARLSDLSYRQKRLFTTACILKQATPIVIIDQPEFEGFPEILSYLDRKGVTLILITNQDIFLPFMDRQEVF</sequence>
<comment type="caution">
    <text evidence="6">The sequence shown here is derived from an EMBL/GenBank/DDBJ whole genome shotgun (WGS) entry which is preliminary data.</text>
</comment>